<evidence type="ECO:0000256" key="2">
    <source>
        <dbReference type="ARBA" id="ARBA00006706"/>
    </source>
</evidence>
<dbReference type="CDD" id="cd00685">
    <property type="entry name" value="Trans_IPPS_HT"/>
    <property type="match status" value="1"/>
</dbReference>
<keyword evidence="4" id="KW-0479">Metal-binding</keyword>
<dbReference type="EC" id="2.5.1.-" evidence="7"/>
<dbReference type="Proteomes" id="UP001595955">
    <property type="component" value="Unassembled WGS sequence"/>
</dbReference>
<keyword evidence="3 6" id="KW-0808">Transferase</keyword>
<dbReference type="Pfam" id="PF00348">
    <property type="entry name" value="polyprenyl_synt"/>
    <property type="match status" value="1"/>
</dbReference>
<sequence length="363" mass="38094">MTTSPVPTVPSLVSARVLEALRAHTAPFAGLGEPIEDLLAPARDLLGGGKRLRAEFCAAGWAGFSDEPALAGSPPILAGAAIELFQGAALVHDDVMDGSHTRRGMPAVHRRLAAEHAAAGWLGSADRYGEAGAILLGDLLLSVSSMEIDRARAAVGPGASARAREVWDLMTSEVAVGQYLDIRSQAQPWAEDGAPAVEMALEVVRMKSARYSVEHPLTLGAALAGADDDALARLRAVGLPLGEAFQLRDDVLGVFGDPALTGKPAGDDLREGKRTVLLGLAMHRADPPAREHLRTQVGRADLTYDDVARLQEILVGSGAVAAHEDLIAERLRVGLAELERADLPDAVSEELTRLADALAARQA</sequence>
<comment type="caution">
    <text evidence="7">The sequence shown here is derived from an EMBL/GenBank/DDBJ whole genome shotgun (WGS) entry which is preliminary data.</text>
</comment>
<keyword evidence="5" id="KW-0460">Magnesium</keyword>
<dbReference type="PROSITE" id="PS00444">
    <property type="entry name" value="POLYPRENYL_SYNTHASE_2"/>
    <property type="match status" value="1"/>
</dbReference>
<dbReference type="PANTHER" id="PTHR12001:SF85">
    <property type="entry name" value="SHORT CHAIN ISOPRENYL DIPHOSPHATE SYNTHASE"/>
    <property type="match status" value="1"/>
</dbReference>
<evidence type="ECO:0000256" key="6">
    <source>
        <dbReference type="RuleBase" id="RU004466"/>
    </source>
</evidence>
<comment type="cofactor">
    <cofactor evidence="1">
        <name>Mg(2+)</name>
        <dbReference type="ChEBI" id="CHEBI:18420"/>
    </cofactor>
</comment>
<evidence type="ECO:0000256" key="4">
    <source>
        <dbReference type="ARBA" id="ARBA00022723"/>
    </source>
</evidence>
<dbReference type="Gene3D" id="1.10.600.10">
    <property type="entry name" value="Farnesyl Diphosphate Synthase"/>
    <property type="match status" value="1"/>
</dbReference>
<gene>
    <name evidence="7" type="ORF">ACFO3F_11515</name>
</gene>
<organism evidence="7 8">
    <name type="scientific">Georgenia faecalis</name>
    <dbReference type="NCBI Taxonomy" id="2483799"/>
    <lineage>
        <taxon>Bacteria</taxon>
        <taxon>Bacillati</taxon>
        <taxon>Actinomycetota</taxon>
        <taxon>Actinomycetes</taxon>
        <taxon>Micrococcales</taxon>
        <taxon>Bogoriellaceae</taxon>
        <taxon>Georgenia</taxon>
    </lineage>
</organism>
<protein>
    <submittedName>
        <fullName evidence="7">Polyprenyl synthetase family protein</fullName>
        <ecNumber evidence="7">2.5.1.-</ecNumber>
    </submittedName>
</protein>
<evidence type="ECO:0000256" key="3">
    <source>
        <dbReference type="ARBA" id="ARBA00022679"/>
    </source>
</evidence>
<dbReference type="SUPFAM" id="SSF48576">
    <property type="entry name" value="Terpenoid synthases"/>
    <property type="match status" value="1"/>
</dbReference>
<dbReference type="InterPro" id="IPR000092">
    <property type="entry name" value="Polyprenyl_synt"/>
</dbReference>
<dbReference type="RefSeq" id="WP_122824224.1">
    <property type="nucleotide sequence ID" value="NZ_CP033325.1"/>
</dbReference>
<comment type="similarity">
    <text evidence="2 6">Belongs to the FPP/GGPP synthase family.</text>
</comment>
<dbReference type="PROSITE" id="PS00723">
    <property type="entry name" value="POLYPRENYL_SYNTHASE_1"/>
    <property type="match status" value="1"/>
</dbReference>
<dbReference type="InterPro" id="IPR033749">
    <property type="entry name" value="Polyprenyl_synt_CS"/>
</dbReference>
<evidence type="ECO:0000256" key="1">
    <source>
        <dbReference type="ARBA" id="ARBA00001946"/>
    </source>
</evidence>
<dbReference type="InterPro" id="IPR008949">
    <property type="entry name" value="Isoprenoid_synthase_dom_sf"/>
</dbReference>
<proteinExistence type="inferred from homology"/>
<evidence type="ECO:0000256" key="5">
    <source>
        <dbReference type="ARBA" id="ARBA00022842"/>
    </source>
</evidence>
<dbReference type="PANTHER" id="PTHR12001">
    <property type="entry name" value="GERANYLGERANYL PYROPHOSPHATE SYNTHASE"/>
    <property type="match status" value="1"/>
</dbReference>
<evidence type="ECO:0000313" key="8">
    <source>
        <dbReference type="Proteomes" id="UP001595955"/>
    </source>
</evidence>
<accession>A0ABV9DBZ3</accession>
<dbReference type="EMBL" id="JBHSGF010000007">
    <property type="protein sequence ID" value="MFC4555876.1"/>
    <property type="molecule type" value="Genomic_DNA"/>
</dbReference>
<reference evidence="8" key="1">
    <citation type="journal article" date="2019" name="Int. J. Syst. Evol. Microbiol.">
        <title>The Global Catalogue of Microorganisms (GCM) 10K type strain sequencing project: providing services to taxonomists for standard genome sequencing and annotation.</title>
        <authorList>
            <consortium name="The Broad Institute Genomics Platform"/>
            <consortium name="The Broad Institute Genome Sequencing Center for Infectious Disease"/>
            <person name="Wu L."/>
            <person name="Ma J."/>
        </authorList>
    </citation>
    <scope>NUCLEOTIDE SEQUENCE [LARGE SCALE GENOMIC DNA]</scope>
    <source>
        <strain evidence="8">JCM 3369</strain>
    </source>
</reference>
<dbReference type="GO" id="GO:0016740">
    <property type="term" value="F:transferase activity"/>
    <property type="evidence" value="ECO:0007669"/>
    <property type="project" value="UniProtKB-KW"/>
</dbReference>
<name>A0ABV9DBZ3_9MICO</name>
<keyword evidence="8" id="KW-1185">Reference proteome</keyword>
<dbReference type="SFLD" id="SFLDS00005">
    <property type="entry name" value="Isoprenoid_Synthase_Type_I"/>
    <property type="match status" value="1"/>
</dbReference>
<evidence type="ECO:0000313" key="7">
    <source>
        <dbReference type="EMBL" id="MFC4555876.1"/>
    </source>
</evidence>